<gene>
    <name evidence="2" type="ORF">HP548_02870</name>
    <name evidence="3" type="ORF">HP548_02880</name>
</gene>
<dbReference type="EMBL" id="JABMCC010000090">
    <property type="protein sequence ID" value="NUU53041.1"/>
    <property type="molecule type" value="Genomic_DNA"/>
</dbReference>
<proteinExistence type="predicted"/>
<evidence type="ECO:0000313" key="4">
    <source>
        <dbReference type="Proteomes" id="UP000577724"/>
    </source>
</evidence>
<sequence length="56" mass="5810">MLMLGGIAIAVGLGWLVSQYMRDSGNTVLTNMDSVASGGIDPDSNPSGTPDGWVRQ</sequence>
<evidence type="ECO:0000313" key="2">
    <source>
        <dbReference type="EMBL" id="NUU53039.1"/>
    </source>
</evidence>
<keyword evidence="4" id="KW-1185">Reference proteome</keyword>
<dbReference type="Proteomes" id="UP000577724">
    <property type="component" value="Unassembled WGS sequence"/>
</dbReference>
<feature type="region of interest" description="Disordered" evidence="1">
    <location>
        <begin position="33"/>
        <end position="56"/>
    </location>
</feature>
<organism evidence="3 4">
    <name type="scientific">Paenibacillus taichungensis</name>
    <dbReference type="NCBI Taxonomy" id="484184"/>
    <lineage>
        <taxon>Bacteria</taxon>
        <taxon>Bacillati</taxon>
        <taxon>Bacillota</taxon>
        <taxon>Bacilli</taxon>
        <taxon>Bacillales</taxon>
        <taxon>Paenibacillaceae</taxon>
        <taxon>Paenibacillus</taxon>
    </lineage>
</organism>
<dbReference type="EMBL" id="JABMCC010000089">
    <property type="protein sequence ID" value="NUU53039.1"/>
    <property type="molecule type" value="Genomic_DNA"/>
</dbReference>
<feature type="non-terminal residue" evidence="3">
    <location>
        <position position="1"/>
    </location>
</feature>
<reference evidence="3 4" key="1">
    <citation type="submission" date="2020-05" db="EMBL/GenBank/DDBJ databases">
        <title>Genome Sequencing of Type Strains.</title>
        <authorList>
            <person name="Lemaire J.F."/>
            <person name="Inderbitzin P."/>
            <person name="Gregorio O.A."/>
            <person name="Collins S.B."/>
            <person name="Wespe N."/>
            <person name="Knight-Connoni V."/>
        </authorList>
    </citation>
    <scope>NUCLEOTIDE SEQUENCE [LARGE SCALE GENOMIC DNA]</scope>
    <source>
        <strain evidence="3 4">DSM 19942</strain>
    </source>
</reference>
<evidence type="ECO:0000313" key="3">
    <source>
        <dbReference type="EMBL" id="NUU53041.1"/>
    </source>
</evidence>
<accession>A0ABX2MDM0</accession>
<evidence type="ECO:0000256" key="1">
    <source>
        <dbReference type="SAM" id="MobiDB-lite"/>
    </source>
</evidence>
<name>A0ABX2MDM0_9BACL</name>
<comment type="caution">
    <text evidence="3">The sequence shown here is derived from an EMBL/GenBank/DDBJ whole genome shotgun (WGS) entry which is preliminary data.</text>
</comment>
<protein>
    <submittedName>
        <fullName evidence="3">Uncharacterized protein</fullName>
    </submittedName>
</protein>